<evidence type="ECO:0000259" key="1">
    <source>
        <dbReference type="PROSITE" id="PS50011"/>
    </source>
</evidence>
<evidence type="ECO:0000313" key="2">
    <source>
        <dbReference type="EMBL" id="CAG8679375.1"/>
    </source>
</evidence>
<evidence type="ECO:0000313" key="3">
    <source>
        <dbReference type="Proteomes" id="UP000789570"/>
    </source>
</evidence>
<dbReference type="Proteomes" id="UP000789570">
    <property type="component" value="Unassembled WGS sequence"/>
</dbReference>
<dbReference type="AlphaFoldDB" id="A0A9N9EJF4"/>
<proteinExistence type="predicted"/>
<dbReference type="SUPFAM" id="SSF56112">
    <property type="entry name" value="Protein kinase-like (PK-like)"/>
    <property type="match status" value="1"/>
</dbReference>
<comment type="caution">
    <text evidence="2">The sequence shown here is derived from an EMBL/GenBank/DDBJ whole genome shotgun (WGS) entry which is preliminary data.</text>
</comment>
<dbReference type="GO" id="GO:0004672">
    <property type="term" value="F:protein kinase activity"/>
    <property type="evidence" value="ECO:0007669"/>
    <property type="project" value="InterPro"/>
</dbReference>
<dbReference type="InterPro" id="IPR000719">
    <property type="entry name" value="Prot_kinase_dom"/>
</dbReference>
<protein>
    <submittedName>
        <fullName evidence="2">15593_t:CDS:1</fullName>
    </submittedName>
</protein>
<dbReference type="GO" id="GO:0005524">
    <property type="term" value="F:ATP binding"/>
    <property type="evidence" value="ECO:0007669"/>
    <property type="project" value="InterPro"/>
</dbReference>
<dbReference type="Pfam" id="PF00069">
    <property type="entry name" value="Pkinase"/>
    <property type="match status" value="1"/>
</dbReference>
<organism evidence="2 3">
    <name type="scientific">Funneliformis caledonium</name>
    <dbReference type="NCBI Taxonomy" id="1117310"/>
    <lineage>
        <taxon>Eukaryota</taxon>
        <taxon>Fungi</taxon>
        <taxon>Fungi incertae sedis</taxon>
        <taxon>Mucoromycota</taxon>
        <taxon>Glomeromycotina</taxon>
        <taxon>Glomeromycetes</taxon>
        <taxon>Glomerales</taxon>
        <taxon>Glomeraceae</taxon>
        <taxon>Funneliformis</taxon>
    </lineage>
</organism>
<dbReference type="OrthoDB" id="2416192at2759"/>
<dbReference type="EMBL" id="CAJVPQ010006012">
    <property type="protein sequence ID" value="CAG8679375.1"/>
    <property type="molecule type" value="Genomic_DNA"/>
</dbReference>
<sequence>SYFSVSGAVLSDKAVIDPLTSALPLLWQRNNEKIMLSLSRTFRALKKSLQLLDQYYDQVDQSNSQIDNLLHPSFPKVTIDYKSYNVQINFQIGGYLLWEVKLIEKQGSYEKAYVKAVQNHHYSIDTHQHLAQVGYAPKVLAISSIPGNWLLVYMECLDNHSTLNHIASNLNQQERNSLGEKIEKAVKYLHDSGHVHGDLREGNIMIHKLEDNDFDIKLIDFEWSGKVGFARYSHFMNRFGIKWADGADDGELVTQTHNLTLLNLTFQKANLKIV</sequence>
<keyword evidence="3" id="KW-1185">Reference proteome</keyword>
<feature type="domain" description="Protein kinase" evidence="1">
    <location>
        <begin position="63"/>
        <end position="274"/>
    </location>
</feature>
<feature type="non-terminal residue" evidence="2">
    <location>
        <position position="1"/>
    </location>
</feature>
<dbReference type="PROSITE" id="PS50011">
    <property type="entry name" value="PROTEIN_KINASE_DOM"/>
    <property type="match status" value="1"/>
</dbReference>
<dbReference type="Gene3D" id="1.10.510.10">
    <property type="entry name" value="Transferase(Phosphotransferase) domain 1"/>
    <property type="match status" value="1"/>
</dbReference>
<name>A0A9N9EJF4_9GLOM</name>
<dbReference type="InterPro" id="IPR011009">
    <property type="entry name" value="Kinase-like_dom_sf"/>
</dbReference>
<reference evidence="2" key="1">
    <citation type="submission" date="2021-06" db="EMBL/GenBank/DDBJ databases">
        <authorList>
            <person name="Kallberg Y."/>
            <person name="Tangrot J."/>
            <person name="Rosling A."/>
        </authorList>
    </citation>
    <scope>NUCLEOTIDE SEQUENCE</scope>
    <source>
        <strain evidence="2">UK204</strain>
    </source>
</reference>
<gene>
    <name evidence="2" type="ORF">FCALED_LOCUS12419</name>
</gene>
<accession>A0A9N9EJF4</accession>